<accession>A0AA39MW92</accession>
<proteinExistence type="predicted"/>
<protein>
    <recommendedName>
        <fullName evidence="3">F-box domain-containing protein</fullName>
    </recommendedName>
</protein>
<evidence type="ECO:0000313" key="1">
    <source>
        <dbReference type="EMBL" id="KAK0448922.1"/>
    </source>
</evidence>
<evidence type="ECO:0008006" key="3">
    <source>
        <dbReference type="Google" id="ProtNLM"/>
    </source>
</evidence>
<dbReference type="Proteomes" id="UP001175211">
    <property type="component" value="Unassembled WGS sequence"/>
</dbReference>
<gene>
    <name evidence="1" type="ORF">EV420DRAFT_833583</name>
</gene>
<reference evidence="1" key="1">
    <citation type="submission" date="2023-06" db="EMBL/GenBank/DDBJ databases">
        <authorList>
            <consortium name="Lawrence Berkeley National Laboratory"/>
            <person name="Ahrendt S."/>
            <person name="Sahu N."/>
            <person name="Indic B."/>
            <person name="Wong-Bajracharya J."/>
            <person name="Merenyi Z."/>
            <person name="Ke H.-M."/>
            <person name="Monk M."/>
            <person name="Kocsube S."/>
            <person name="Drula E."/>
            <person name="Lipzen A."/>
            <person name="Balint B."/>
            <person name="Henrissat B."/>
            <person name="Andreopoulos B."/>
            <person name="Martin F.M."/>
            <person name="Harder C.B."/>
            <person name="Rigling D."/>
            <person name="Ford K.L."/>
            <person name="Foster G.D."/>
            <person name="Pangilinan J."/>
            <person name="Papanicolaou A."/>
            <person name="Barry K."/>
            <person name="LaButti K."/>
            <person name="Viragh M."/>
            <person name="Koriabine M."/>
            <person name="Yan M."/>
            <person name="Riley R."/>
            <person name="Champramary S."/>
            <person name="Plett K.L."/>
            <person name="Tsai I.J."/>
            <person name="Slot J."/>
            <person name="Sipos G."/>
            <person name="Plett J."/>
            <person name="Nagy L.G."/>
            <person name="Grigoriev I.V."/>
        </authorList>
    </citation>
    <scope>NUCLEOTIDE SEQUENCE</scope>
    <source>
        <strain evidence="1">CCBAS 213</strain>
    </source>
</reference>
<dbReference type="SUPFAM" id="SSF52047">
    <property type="entry name" value="RNI-like"/>
    <property type="match status" value="1"/>
</dbReference>
<sequence>DAITLASVPSSPLFRYPYCSLHSIIFSFLGVFVRLFGGHHFVGFCIQRTTRTVMTAPFKDTAPGDVSPSVPQEVLDYILDFLHDDAPTLRTCSLVCHALLPCSRYHIYSNVFIVHKGELDEFREQYAGQLYHCENLATLLKNYPHVAPLVTRFGIHANSMMSEILMEISLVPIIKSLHNLSHVEFVARQYQGFWTDFPVARRKVFLAALRSVPLKTFISNGITYQGNKQFRDVFTAAANPALKHLSIVTDNGADWTSENYPPIRPPPKGLPALESLTMAGAATCSNIAWMFFSQSLYNISSVHHLSLQMYYENNASLVQRLLNAMQGSLEYFILDVNAWTDQQVRLDLSRLRSLSSFFMILASPLDSRLLRVRLSPTLRTLKIEQVCHNWEHSLDQSVHAWAQFDAHLDALPLPALQCVHIRLHDSSHGTCYCFACHAREHGVCKCFLCYKDKYPCTICHGREHPTEYVGWKRQVEDKMPLLKARGILEVELVKRRYCIQRTFD</sequence>
<name>A0AA39MW92_ARMTA</name>
<dbReference type="InterPro" id="IPR036047">
    <property type="entry name" value="F-box-like_dom_sf"/>
</dbReference>
<dbReference type="EMBL" id="JAUEPS010000040">
    <property type="protein sequence ID" value="KAK0448922.1"/>
    <property type="molecule type" value="Genomic_DNA"/>
</dbReference>
<organism evidence="1 2">
    <name type="scientific">Armillaria tabescens</name>
    <name type="common">Ringless honey mushroom</name>
    <name type="synonym">Agaricus tabescens</name>
    <dbReference type="NCBI Taxonomy" id="1929756"/>
    <lineage>
        <taxon>Eukaryota</taxon>
        <taxon>Fungi</taxon>
        <taxon>Dikarya</taxon>
        <taxon>Basidiomycota</taxon>
        <taxon>Agaricomycotina</taxon>
        <taxon>Agaricomycetes</taxon>
        <taxon>Agaricomycetidae</taxon>
        <taxon>Agaricales</taxon>
        <taxon>Marasmiineae</taxon>
        <taxon>Physalacriaceae</taxon>
        <taxon>Desarmillaria</taxon>
    </lineage>
</organism>
<dbReference type="RefSeq" id="XP_060326637.1">
    <property type="nucleotide sequence ID" value="XM_060483648.1"/>
</dbReference>
<dbReference type="SUPFAM" id="SSF81383">
    <property type="entry name" value="F-box domain"/>
    <property type="match status" value="1"/>
</dbReference>
<dbReference type="GeneID" id="85367196"/>
<comment type="caution">
    <text evidence="1">The sequence shown here is derived from an EMBL/GenBank/DDBJ whole genome shotgun (WGS) entry which is preliminary data.</text>
</comment>
<evidence type="ECO:0000313" key="2">
    <source>
        <dbReference type="Proteomes" id="UP001175211"/>
    </source>
</evidence>
<feature type="non-terminal residue" evidence="1">
    <location>
        <position position="1"/>
    </location>
</feature>
<dbReference type="AlphaFoldDB" id="A0AA39MW92"/>
<keyword evidence="2" id="KW-1185">Reference proteome</keyword>